<dbReference type="GO" id="GO:0005634">
    <property type="term" value="C:nucleus"/>
    <property type="evidence" value="ECO:0007669"/>
    <property type="project" value="UniProtKB-SubCell"/>
</dbReference>
<reference evidence="9" key="1">
    <citation type="journal article" date="2005" name="PLoS Biol.">
        <title>The genomes of Oryza sativa: a history of duplications.</title>
        <authorList>
            <person name="Yu J."/>
            <person name="Wang J."/>
            <person name="Lin W."/>
            <person name="Li S."/>
            <person name="Li H."/>
            <person name="Zhou J."/>
            <person name="Ni P."/>
            <person name="Dong W."/>
            <person name="Hu S."/>
            <person name="Zeng C."/>
            <person name="Zhang J."/>
            <person name="Zhang Y."/>
            <person name="Li R."/>
            <person name="Xu Z."/>
            <person name="Li S."/>
            <person name="Li X."/>
            <person name="Zheng H."/>
            <person name="Cong L."/>
            <person name="Lin L."/>
            <person name="Yin J."/>
            <person name="Geng J."/>
            <person name="Li G."/>
            <person name="Shi J."/>
            <person name="Liu J."/>
            <person name="Lv H."/>
            <person name="Li J."/>
            <person name="Wang J."/>
            <person name="Deng Y."/>
            <person name="Ran L."/>
            <person name="Shi X."/>
            <person name="Wang X."/>
            <person name="Wu Q."/>
            <person name="Li C."/>
            <person name="Ren X."/>
            <person name="Wang J."/>
            <person name="Wang X."/>
            <person name="Li D."/>
            <person name="Liu D."/>
            <person name="Zhang X."/>
            <person name="Ji Z."/>
            <person name="Zhao W."/>
            <person name="Sun Y."/>
            <person name="Zhang Z."/>
            <person name="Bao J."/>
            <person name="Han Y."/>
            <person name="Dong L."/>
            <person name="Ji J."/>
            <person name="Chen P."/>
            <person name="Wu S."/>
            <person name="Liu J."/>
            <person name="Xiao Y."/>
            <person name="Bu D."/>
            <person name="Tan J."/>
            <person name="Yang L."/>
            <person name="Ye C."/>
            <person name="Zhang J."/>
            <person name="Xu J."/>
            <person name="Zhou Y."/>
            <person name="Yu Y."/>
            <person name="Zhang B."/>
            <person name="Zhuang S."/>
            <person name="Wei H."/>
            <person name="Liu B."/>
            <person name="Lei M."/>
            <person name="Yu H."/>
            <person name="Li Y."/>
            <person name="Xu H."/>
            <person name="Wei S."/>
            <person name="He X."/>
            <person name="Fang L."/>
            <person name="Zhang Z."/>
            <person name="Zhang Y."/>
            <person name="Huang X."/>
            <person name="Su Z."/>
            <person name="Tong W."/>
            <person name="Li J."/>
            <person name="Tong Z."/>
            <person name="Li S."/>
            <person name="Ye J."/>
            <person name="Wang L."/>
            <person name="Fang L."/>
            <person name="Lei T."/>
            <person name="Chen C."/>
            <person name="Chen H."/>
            <person name="Xu Z."/>
            <person name="Li H."/>
            <person name="Huang H."/>
            <person name="Zhang F."/>
            <person name="Xu H."/>
            <person name="Li N."/>
            <person name="Zhao C."/>
            <person name="Li S."/>
            <person name="Dong L."/>
            <person name="Huang Y."/>
            <person name="Li L."/>
            <person name="Xi Y."/>
            <person name="Qi Q."/>
            <person name="Li W."/>
            <person name="Zhang B."/>
            <person name="Hu W."/>
            <person name="Zhang Y."/>
            <person name="Tian X."/>
            <person name="Jiao Y."/>
            <person name="Liang X."/>
            <person name="Jin J."/>
            <person name="Gao L."/>
            <person name="Zheng W."/>
            <person name="Hao B."/>
            <person name="Liu S."/>
            <person name="Wang W."/>
            <person name="Yuan L."/>
            <person name="Cao M."/>
            <person name="McDermott J."/>
            <person name="Samudrala R."/>
            <person name="Wang J."/>
            <person name="Wong G.K."/>
            <person name="Yang H."/>
        </authorList>
    </citation>
    <scope>NUCLEOTIDE SEQUENCE [LARGE SCALE GENOMIC DNA]</scope>
</reference>
<dbReference type="PANTHER" id="PTHR33087:SF38">
    <property type="entry name" value="OS10G0201600 PROTEIN"/>
    <property type="match status" value="1"/>
</dbReference>
<feature type="compositionally biased region" description="Gly residues" evidence="6">
    <location>
        <begin position="599"/>
        <end position="609"/>
    </location>
</feature>
<proteinExistence type="predicted"/>
<accession>B9FZI5</accession>
<dbReference type="SMART" id="SM00774">
    <property type="entry name" value="WRKY"/>
    <property type="match status" value="1"/>
</dbReference>
<evidence type="ECO:0000256" key="5">
    <source>
        <dbReference type="ARBA" id="ARBA00023242"/>
    </source>
</evidence>
<keyword evidence="3" id="KW-0238">DNA-binding</keyword>
<evidence type="ECO:0000256" key="7">
    <source>
        <dbReference type="SAM" id="Phobius"/>
    </source>
</evidence>
<dbReference type="SUPFAM" id="SSF118290">
    <property type="entry name" value="WRKY DNA-binding domain"/>
    <property type="match status" value="1"/>
</dbReference>
<dbReference type="PANTHER" id="PTHR33087">
    <property type="entry name" value="OS07G0539200 PROTEIN"/>
    <property type="match status" value="1"/>
</dbReference>
<dbReference type="EMBL" id="CM000145">
    <property type="protein sequence ID" value="EEE68202.1"/>
    <property type="molecule type" value="Genomic_DNA"/>
</dbReference>
<dbReference type="GO" id="GO:0043565">
    <property type="term" value="F:sequence-specific DNA binding"/>
    <property type="evidence" value="ECO:0007669"/>
    <property type="project" value="InterPro"/>
</dbReference>
<evidence type="ECO:0000256" key="1">
    <source>
        <dbReference type="ARBA" id="ARBA00004123"/>
    </source>
</evidence>
<dbReference type="InterPro" id="IPR053253">
    <property type="entry name" value="Sex_diff_modulator"/>
</dbReference>
<dbReference type="InterPro" id="IPR038665">
    <property type="entry name" value="Voltage-dep_anion_channel_sf"/>
</dbReference>
<dbReference type="AlphaFoldDB" id="B9FZI5"/>
<dbReference type="InterPro" id="IPR003657">
    <property type="entry name" value="WRKY_dom"/>
</dbReference>
<keyword evidence="2" id="KW-0805">Transcription regulation</keyword>
<feature type="compositionally biased region" description="Pro residues" evidence="6">
    <location>
        <begin position="279"/>
        <end position="303"/>
    </location>
</feature>
<dbReference type="Pfam" id="PF03106">
    <property type="entry name" value="WRKY"/>
    <property type="match status" value="1"/>
</dbReference>
<sequence length="1047" mass="111807">MVNHVLWWIALALMGLVFFIYLLKVVFYFEFEAVRREFYHPIRADFFAPWIACLFLVQGVPRPVTKVHHGVCFSRARLLPHSLLLVLVMGRAILGLPVADHAVLSLRLSVPCYQSLDGQKGACHCRVLGGEVRGLPAPGAAEEGQGTSTWLAGSLDPSKKNRKGQPQYGMADHGFRPFSASISAPSTAQQHTGSSSNTAVIQVATPPSHTDYGNIYLADDGYHWRMCGQNTIQGEPCQTIFYYQCAQANCMVQKSVARSADGQTTQTFSMGVHNHPQRGPTPPRSPSVDPPVPFSSPSCSPPRSPVECAERGCASLSPARANPPSEFEHVPPGDPELRVNREICVLPFSAAMREREAQLRRAVVAVVVGAARTPSAAQVHDELCSEFSLSPHSFSVRRFFPEDFLVTFQSDEIFDRVARRRSIPLGQFRLLVAPWSRQLHAREGSMLFRVRLHLEGIPGHAWDEATAAAVLGSSCRIISCDPVSSSASDMAVFKLYAWTSDPASIPKEKWLRIVEDGGPVVTPQGTCERYLDYVVLIHLTAMEDHISPPEPYLPFAPSSGDSGRPSSDDSDDGPPRRHFFHTSRGRRDGSPPPPQSGQGSTGGGGGGGHRAAPVAVMPAELCSGRLLRRAGALAPEKPVRAVAGAEAAMARRRRPRGRRRQQKVLKWKSKFLKLSPVRSCCRWQPRKGQDTSEPVSVAKAKESSALQSLSLGSVVGQEDREFVLPVSAASEADSAVSSRRDMVGLAASPVGLEAQQGGLVLSTVAGPAVESAGSRPEVQSQPSPLAMEEAHHDASTFLQGSVSAHADPFLSVVLAAKPSMAMAAPGESALPPPDSVPDATLGVEAVSAPLVCPEQHLAASSTPLSQVFSPVSALPTASAVVVVAEIGGPFPDEVVPVDEMAASPPAPSTAVFAAAVEEASAPPPTLITFSRRAKKAIPPALLPPPAPQQPPQPAPLQTPRRSVRQALQATHGAPTFSRCQSVLAKKMGEKDTAVPAAPAPTVCTIQQYNELFEKELSQDQMLALADLFGICLPPPASAVVISPLKAA</sequence>
<evidence type="ECO:0000256" key="3">
    <source>
        <dbReference type="ARBA" id="ARBA00023125"/>
    </source>
</evidence>
<keyword evidence="7" id="KW-1133">Transmembrane helix</keyword>
<dbReference type="PROSITE" id="PS50811">
    <property type="entry name" value="WRKY"/>
    <property type="match status" value="1"/>
</dbReference>
<evidence type="ECO:0000256" key="6">
    <source>
        <dbReference type="SAM" id="MobiDB-lite"/>
    </source>
</evidence>
<feature type="transmembrane region" description="Helical" evidence="7">
    <location>
        <begin position="6"/>
        <end position="29"/>
    </location>
</feature>
<dbReference type="Gene3D" id="2.20.25.80">
    <property type="entry name" value="WRKY domain"/>
    <property type="match status" value="1"/>
</dbReference>
<feature type="domain" description="WRKY" evidence="8">
    <location>
        <begin position="213"/>
        <end position="278"/>
    </location>
</feature>
<comment type="subcellular location">
    <subcellularLocation>
        <location evidence="1">Nucleus</location>
    </subcellularLocation>
</comment>
<feature type="region of interest" description="Disordered" evidence="6">
    <location>
        <begin position="548"/>
        <end position="612"/>
    </location>
</feature>
<evidence type="ECO:0000313" key="9">
    <source>
        <dbReference type="EMBL" id="EEE68202.1"/>
    </source>
</evidence>
<keyword evidence="5" id="KW-0539">Nucleus</keyword>
<feature type="region of interest" description="Disordered" evidence="6">
    <location>
        <begin position="267"/>
        <end position="303"/>
    </location>
</feature>
<reference evidence="9" key="2">
    <citation type="submission" date="2008-12" db="EMBL/GenBank/DDBJ databases">
        <title>Improved gene annotation of the rice (Oryza sativa) genomes.</title>
        <authorList>
            <person name="Wang J."/>
            <person name="Li R."/>
            <person name="Fan W."/>
            <person name="Huang Q."/>
            <person name="Zhang J."/>
            <person name="Zhou Y."/>
            <person name="Hu Y."/>
            <person name="Zi S."/>
            <person name="Li J."/>
            <person name="Ni P."/>
            <person name="Zheng H."/>
            <person name="Zhang Y."/>
            <person name="Zhao M."/>
            <person name="Hao Q."/>
            <person name="McDermott J."/>
            <person name="Samudrala R."/>
            <person name="Kristiansen K."/>
            <person name="Wong G.K.-S."/>
        </authorList>
    </citation>
    <scope>NUCLEOTIDE SEQUENCE</scope>
</reference>
<evidence type="ECO:0000259" key="8">
    <source>
        <dbReference type="PROSITE" id="PS50811"/>
    </source>
</evidence>
<evidence type="ECO:0000256" key="2">
    <source>
        <dbReference type="ARBA" id="ARBA00023015"/>
    </source>
</evidence>
<dbReference type="GO" id="GO:0003700">
    <property type="term" value="F:DNA-binding transcription factor activity"/>
    <property type="evidence" value="ECO:0007669"/>
    <property type="project" value="InterPro"/>
</dbReference>
<feature type="compositionally biased region" description="Pro residues" evidence="6">
    <location>
        <begin position="940"/>
        <end position="956"/>
    </location>
</feature>
<keyword evidence="7" id="KW-0812">Transmembrane</keyword>
<feature type="region of interest" description="Disordered" evidence="6">
    <location>
        <begin position="938"/>
        <end position="961"/>
    </location>
</feature>
<keyword evidence="7" id="KW-0472">Membrane</keyword>
<organism evidence="9">
    <name type="scientific">Oryza sativa subsp. japonica</name>
    <name type="common">Rice</name>
    <dbReference type="NCBI Taxonomy" id="39947"/>
    <lineage>
        <taxon>Eukaryota</taxon>
        <taxon>Viridiplantae</taxon>
        <taxon>Streptophyta</taxon>
        <taxon>Embryophyta</taxon>
        <taxon>Tracheophyta</taxon>
        <taxon>Spermatophyta</taxon>
        <taxon>Magnoliopsida</taxon>
        <taxon>Liliopsida</taxon>
        <taxon>Poales</taxon>
        <taxon>Poaceae</taxon>
        <taxon>BOP clade</taxon>
        <taxon>Oryzoideae</taxon>
        <taxon>Oryzeae</taxon>
        <taxon>Oryzinae</taxon>
        <taxon>Oryza</taxon>
        <taxon>Oryza sativa</taxon>
    </lineage>
</organism>
<dbReference type="Gene3D" id="1.50.10.150">
    <property type="entry name" value="Voltage-dependent anion channel"/>
    <property type="match status" value="1"/>
</dbReference>
<keyword evidence="4" id="KW-0804">Transcription</keyword>
<gene>
    <name evidence="9" type="ORF">OsJ_26363</name>
</gene>
<evidence type="ECO:0000256" key="4">
    <source>
        <dbReference type="ARBA" id="ARBA00023163"/>
    </source>
</evidence>
<dbReference type="InterPro" id="IPR036576">
    <property type="entry name" value="WRKY_dom_sf"/>
</dbReference>
<name>B9FZI5_ORYSJ</name>
<feature type="region of interest" description="Disordered" evidence="6">
    <location>
        <begin position="138"/>
        <end position="170"/>
    </location>
</feature>
<dbReference type="Proteomes" id="UP000007752">
    <property type="component" value="Chromosome 8"/>
</dbReference>
<protein>
    <recommendedName>
        <fullName evidence="8">WRKY domain-containing protein</fullName>
    </recommendedName>
</protein>